<evidence type="ECO:0000259" key="2">
    <source>
        <dbReference type="Pfam" id="PF01370"/>
    </source>
</evidence>
<dbReference type="Pfam" id="PF01370">
    <property type="entry name" value="Epimerase"/>
    <property type="match status" value="1"/>
</dbReference>
<dbReference type="EMBL" id="CCEJ010000007">
    <property type="protein sequence ID" value="CDR34375.1"/>
    <property type="molecule type" value="Genomic_DNA"/>
</dbReference>
<accession>A0A090D269</accession>
<evidence type="ECO:0000313" key="4">
    <source>
        <dbReference type="Proteomes" id="UP000031552"/>
    </source>
</evidence>
<gene>
    <name evidence="3" type="ORF">CSEC_1561</name>
</gene>
<keyword evidence="1" id="KW-0520">NAD</keyword>
<dbReference type="InterPro" id="IPR001509">
    <property type="entry name" value="Epimerase_deHydtase"/>
</dbReference>
<feature type="domain" description="NAD-dependent epimerase/dehydratase" evidence="2">
    <location>
        <begin position="5"/>
        <end position="243"/>
    </location>
</feature>
<dbReference type="Gene3D" id="3.90.25.10">
    <property type="entry name" value="UDP-galactose 4-epimerase, domain 1"/>
    <property type="match status" value="1"/>
</dbReference>
<dbReference type="PANTHER" id="PTHR43574">
    <property type="entry name" value="EPIMERASE-RELATED"/>
    <property type="match status" value="1"/>
</dbReference>
<dbReference type="AlphaFoldDB" id="A0A090D269"/>
<dbReference type="OrthoDB" id="9811743at2"/>
<dbReference type="STRING" id="1437425.CSEC_1561"/>
<proteinExistence type="predicted"/>
<dbReference type="SUPFAM" id="SSF51735">
    <property type="entry name" value="NAD(P)-binding Rossmann-fold domains"/>
    <property type="match status" value="1"/>
</dbReference>
<sequence length="316" mass="35625">MSKKVLITGAAGFIGFHLAKALLKKGDEVLGFDNFNPYYSVKLKKERVKNIPELKVIEGDLKDQNKLKGLVDNFSPTHIVHLAAQAGVRASLENPTLYVESNIQGFLNVLEILKLKPSVKLIYASSSSVYGTQTKEPFSEKDNLETQASFYGVTKKCNELMAATYHHLYGIPVCGLRFFTVYGPFGRPDMAYYGFAKDIFSGKPIELYNDGNMKRDFTYIDDIIEGTLSAIDYPFKNEIFNLGNNEPTSLNQFIDFLEEALGKKAIRELKPMQKGDVLSTYADIEKSSRLLGFKPKIKLAEGLKRFADWFKSYEDK</sequence>
<dbReference type="Proteomes" id="UP000031552">
    <property type="component" value="Unassembled WGS sequence"/>
</dbReference>
<evidence type="ECO:0000256" key="1">
    <source>
        <dbReference type="ARBA" id="ARBA00023027"/>
    </source>
</evidence>
<dbReference type="RefSeq" id="WP_041017905.1">
    <property type="nucleotide sequence ID" value="NZ_CCEJ010000007.1"/>
</dbReference>
<dbReference type="eggNOG" id="COG0451">
    <property type="taxonomic scope" value="Bacteria"/>
</dbReference>
<protein>
    <submittedName>
        <fullName evidence="3">Nucleotide sugar epimerase/dehydratase</fullName>
    </submittedName>
</protein>
<organism evidence="3 4">
    <name type="scientific">Candidatus Criblamydia sequanensis CRIB-18</name>
    <dbReference type="NCBI Taxonomy" id="1437425"/>
    <lineage>
        <taxon>Bacteria</taxon>
        <taxon>Pseudomonadati</taxon>
        <taxon>Chlamydiota</taxon>
        <taxon>Chlamydiia</taxon>
        <taxon>Parachlamydiales</taxon>
        <taxon>Candidatus Criblamydiaceae</taxon>
        <taxon>Candidatus Criblamydia</taxon>
    </lineage>
</organism>
<dbReference type="InterPro" id="IPR036291">
    <property type="entry name" value="NAD(P)-bd_dom_sf"/>
</dbReference>
<comment type="caution">
    <text evidence="3">The sequence shown here is derived from an EMBL/GenBank/DDBJ whole genome shotgun (WGS) entry which is preliminary data.</text>
</comment>
<evidence type="ECO:0000313" key="3">
    <source>
        <dbReference type="EMBL" id="CDR34375.1"/>
    </source>
</evidence>
<dbReference type="Gene3D" id="3.40.50.720">
    <property type="entry name" value="NAD(P)-binding Rossmann-like Domain"/>
    <property type="match status" value="1"/>
</dbReference>
<keyword evidence="4" id="KW-1185">Reference proteome</keyword>
<reference evidence="3" key="1">
    <citation type="submission" date="2013-12" db="EMBL/GenBank/DDBJ databases">
        <authorList>
            <person name="Linke B."/>
        </authorList>
    </citation>
    <scope>NUCLEOTIDE SEQUENCE [LARGE SCALE GENOMIC DNA]</scope>
    <source>
        <strain evidence="3">CRIB-18</strain>
    </source>
</reference>
<name>A0A090D269_9BACT</name>
<dbReference type="PRINTS" id="PR01713">
    <property type="entry name" value="NUCEPIMERASE"/>
</dbReference>
<reference evidence="3" key="2">
    <citation type="submission" date="2014-09" db="EMBL/GenBank/DDBJ databases">
        <title>Criblamydia sequanensis harbors a mega-plasmid encoding arsenite resistance.</title>
        <authorList>
            <person name="Bertelli C."/>
            <person name="Goesmann A."/>
            <person name="Greub G."/>
        </authorList>
    </citation>
    <scope>NUCLEOTIDE SEQUENCE [LARGE SCALE GENOMIC DNA]</scope>
    <source>
        <strain evidence="3">CRIB-18</strain>
    </source>
</reference>